<feature type="domain" description="PRD" evidence="8">
    <location>
        <begin position="290"/>
        <end position="396"/>
    </location>
</feature>
<dbReference type="Gene3D" id="1.10.1790.10">
    <property type="entry name" value="PRD domain"/>
    <property type="match status" value="1"/>
</dbReference>
<dbReference type="GeneID" id="78289264"/>
<dbReference type="SUPFAM" id="SSF52794">
    <property type="entry name" value="PTS system IIB component-like"/>
    <property type="match status" value="1"/>
</dbReference>
<protein>
    <submittedName>
        <fullName evidence="9">Transcriptional antiterminator</fullName>
    </submittedName>
</protein>
<dbReference type="InterPro" id="IPR036388">
    <property type="entry name" value="WH-like_DNA-bd_sf"/>
</dbReference>
<evidence type="ECO:0000256" key="1">
    <source>
        <dbReference type="ARBA" id="ARBA00022679"/>
    </source>
</evidence>
<name>A0A1I0H1F6_9FIRM</name>
<dbReference type="InterPro" id="IPR036095">
    <property type="entry name" value="PTS_EIIB-like_sf"/>
</dbReference>
<proteinExistence type="predicted"/>
<dbReference type="PROSITE" id="PS51099">
    <property type="entry name" value="PTS_EIIB_TYPE_2"/>
    <property type="match status" value="1"/>
</dbReference>
<dbReference type="Gene3D" id="3.40.930.10">
    <property type="entry name" value="Mannitol-specific EII, Chain A"/>
    <property type="match status" value="1"/>
</dbReference>
<evidence type="ECO:0000259" key="7">
    <source>
        <dbReference type="PROSITE" id="PS51099"/>
    </source>
</evidence>
<dbReference type="GO" id="GO:0008982">
    <property type="term" value="F:protein-N(PI)-phosphohistidine-sugar phosphotransferase activity"/>
    <property type="evidence" value="ECO:0007669"/>
    <property type="project" value="InterPro"/>
</dbReference>
<evidence type="ECO:0000313" key="10">
    <source>
        <dbReference type="Proteomes" id="UP000198558"/>
    </source>
</evidence>
<dbReference type="InterPro" id="IPR016152">
    <property type="entry name" value="PTrfase/Anion_transptr"/>
</dbReference>
<dbReference type="Pfam" id="PF00359">
    <property type="entry name" value="PTS_EIIA_2"/>
    <property type="match status" value="1"/>
</dbReference>
<keyword evidence="3" id="KW-0805">Transcription regulation</keyword>
<keyword evidence="10" id="KW-1185">Reference proteome</keyword>
<evidence type="ECO:0000259" key="6">
    <source>
        <dbReference type="PROSITE" id="PS51094"/>
    </source>
</evidence>
<keyword evidence="1" id="KW-0808">Transferase</keyword>
<keyword evidence="2" id="KW-0677">Repeat</keyword>
<reference evidence="10" key="1">
    <citation type="submission" date="2016-10" db="EMBL/GenBank/DDBJ databases">
        <authorList>
            <person name="Varghese N."/>
            <person name="Submissions S."/>
        </authorList>
    </citation>
    <scope>NUCLEOTIDE SEQUENCE [LARGE SCALE GENOMIC DNA]</scope>
    <source>
        <strain evidence="10">DSM 1551</strain>
    </source>
</reference>
<evidence type="ECO:0000256" key="5">
    <source>
        <dbReference type="ARBA" id="ARBA00023163"/>
    </source>
</evidence>
<dbReference type="SUPFAM" id="SSF55804">
    <property type="entry name" value="Phoshotransferase/anion transport protein"/>
    <property type="match status" value="1"/>
</dbReference>
<dbReference type="GO" id="GO:0006355">
    <property type="term" value="P:regulation of DNA-templated transcription"/>
    <property type="evidence" value="ECO:0007669"/>
    <property type="project" value="InterPro"/>
</dbReference>
<dbReference type="OrthoDB" id="1639802at2"/>
<dbReference type="PANTHER" id="PTHR30185:SF12">
    <property type="entry name" value="TRANSCRIPTIONAL REGULATOR MANR"/>
    <property type="match status" value="1"/>
</dbReference>
<dbReference type="InterPro" id="IPR036634">
    <property type="entry name" value="PRD_sf"/>
</dbReference>
<dbReference type="SUPFAM" id="SSF63520">
    <property type="entry name" value="PTS-regulatory domain, PRD"/>
    <property type="match status" value="1"/>
</dbReference>
<organism evidence="9 10">
    <name type="scientific">Thomasclavelia cocleata</name>
    <dbReference type="NCBI Taxonomy" id="69824"/>
    <lineage>
        <taxon>Bacteria</taxon>
        <taxon>Bacillati</taxon>
        <taxon>Bacillota</taxon>
        <taxon>Erysipelotrichia</taxon>
        <taxon>Erysipelotrichales</taxon>
        <taxon>Coprobacillaceae</taxon>
        <taxon>Thomasclavelia</taxon>
    </lineage>
</organism>
<feature type="domain" description="PTS EIIB type-2" evidence="7">
    <location>
        <begin position="399"/>
        <end position="489"/>
    </location>
</feature>
<dbReference type="PANTHER" id="PTHR30185">
    <property type="entry name" value="CRYPTIC BETA-GLUCOSIDE BGL OPERON ANTITERMINATOR"/>
    <property type="match status" value="1"/>
</dbReference>
<evidence type="ECO:0000256" key="2">
    <source>
        <dbReference type="ARBA" id="ARBA00022737"/>
    </source>
</evidence>
<gene>
    <name evidence="9" type="ORF">SAMN04489758_1407</name>
</gene>
<dbReference type="AlphaFoldDB" id="A0A1I0H1F6"/>
<evidence type="ECO:0000259" key="8">
    <source>
        <dbReference type="PROSITE" id="PS51372"/>
    </source>
</evidence>
<dbReference type="EMBL" id="FOIN01000040">
    <property type="protein sequence ID" value="SET77374.1"/>
    <property type="molecule type" value="Genomic_DNA"/>
</dbReference>
<dbReference type="PROSITE" id="PS51094">
    <property type="entry name" value="PTS_EIIA_TYPE_2"/>
    <property type="match status" value="1"/>
</dbReference>
<dbReference type="InterPro" id="IPR007737">
    <property type="entry name" value="Mga_HTH"/>
</dbReference>
<evidence type="ECO:0000256" key="3">
    <source>
        <dbReference type="ARBA" id="ARBA00023015"/>
    </source>
</evidence>
<evidence type="ECO:0000256" key="4">
    <source>
        <dbReference type="ARBA" id="ARBA00023159"/>
    </source>
</evidence>
<accession>A0A1I0H1F6</accession>
<dbReference type="PROSITE" id="PS51372">
    <property type="entry name" value="PRD_2"/>
    <property type="match status" value="1"/>
</dbReference>
<dbReference type="InterPro" id="IPR013011">
    <property type="entry name" value="PTS_EIIB_2"/>
</dbReference>
<dbReference type="InterPro" id="IPR003501">
    <property type="entry name" value="PTS_EIIB_2/3"/>
</dbReference>
<feature type="domain" description="PTS EIIA type-2" evidence="6">
    <location>
        <begin position="534"/>
        <end position="674"/>
    </location>
</feature>
<keyword evidence="5" id="KW-0804">Transcription</keyword>
<dbReference type="Proteomes" id="UP000198558">
    <property type="component" value="Unassembled WGS sequence"/>
</dbReference>
<evidence type="ECO:0000313" key="9">
    <source>
        <dbReference type="EMBL" id="SET77374.1"/>
    </source>
</evidence>
<dbReference type="CDD" id="cd05568">
    <property type="entry name" value="PTS_IIB_bgl_like"/>
    <property type="match status" value="1"/>
</dbReference>
<dbReference type="Gene3D" id="3.40.50.2300">
    <property type="match status" value="1"/>
</dbReference>
<dbReference type="Pfam" id="PF02302">
    <property type="entry name" value="PTS_IIB"/>
    <property type="match status" value="1"/>
</dbReference>
<keyword evidence="4" id="KW-0010">Activator</keyword>
<dbReference type="Pfam" id="PF05043">
    <property type="entry name" value="Mga"/>
    <property type="match status" value="1"/>
</dbReference>
<dbReference type="Gene3D" id="1.10.10.10">
    <property type="entry name" value="Winged helix-like DNA-binding domain superfamily/Winged helix DNA-binding domain"/>
    <property type="match status" value="1"/>
</dbReference>
<dbReference type="InterPro" id="IPR002178">
    <property type="entry name" value="PTS_EIIA_type-2_dom"/>
</dbReference>
<dbReference type="RefSeq" id="WP_162207531.1">
    <property type="nucleotide sequence ID" value="NZ_CANTIP010000003.1"/>
</dbReference>
<dbReference type="GO" id="GO:0009401">
    <property type="term" value="P:phosphoenolpyruvate-dependent sugar phosphotransferase system"/>
    <property type="evidence" value="ECO:0007669"/>
    <property type="project" value="InterPro"/>
</dbReference>
<dbReference type="InterPro" id="IPR011608">
    <property type="entry name" value="PRD"/>
</dbReference>
<sequence length="679" mass="79393">MINGRMLKIIHYLYSNKDTTYKDISKDLDIKERLIRYDIEKINDFLEIQKLPLIERLPKGRLLFSDTLSLDDFEQGHEFIFTQNDRVSLILLLLLLDPKQVKLNKLSVELQVSRSTLKNDLDLLEKQLEKEHILLQYNQTFVLIGNEINIVDLAIKEFEKYVDLVAGNKVLINAFEERVLDIINKSFNYINLRNVVIWIDELLDSMQCLLTDQLYKWYVANVLILLCYIINERTHPLEKTKINPVEFTIFDASIKELEKIIEKKITLKKQNILVRLLNYTNKYGKYEQSMDIIQVEALTKQFILLMSEKIDLPFEKDEILFEGLINHMSALITRLNQGITLNDNITSILSNSDIKVFEIVLSVTREIELLNQINNDTEITYLAIHFIASMKRIKDKEYKRILLVCGFGYGTSTMLKETLINEFQVTIVDIIPTYRINSYQKWNDIDYVISTSPVKLPIAIDLICVHPILTQQDFIHMRNMGIPRKTTLAHYYSINQHLDFLTDDQRLRVLEVIQKELGNQLEKKTTKKINKLTDLLIYENIQVVDQEMSWQESVCVSTDILLKKGFINEKYVEEIFEGIENLGFYSVTDESFALLHGESNETINQSCMSLLINRQPIKFNDKTIKLVFVLASKDKKEHIPAVITWVRMITNTNVIDRLTQCNDLPEAYQILLECERKVV</sequence>
<dbReference type="InterPro" id="IPR050661">
    <property type="entry name" value="BglG_antiterminators"/>
</dbReference>
<dbReference type="Pfam" id="PF00874">
    <property type="entry name" value="PRD"/>
    <property type="match status" value="1"/>
</dbReference>